<comment type="caution">
    <text evidence="1">The sequence shown here is derived from an EMBL/GenBank/DDBJ whole genome shotgun (WGS) entry which is preliminary data.</text>
</comment>
<protein>
    <submittedName>
        <fullName evidence="1">2'-5' RNA ligase family protein</fullName>
    </submittedName>
</protein>
<sequence>MSEKFLCLLATFDEETEKYMKGIERTINETGIVGKQTPNLSHHITMAYYDTNREEEIKKLLEEVCLKTKSFNLTFNHIGLFDLSVIFFAPDVNRELLSLHEEFDKEFINNDKGWTPHATIIIDNEENIQKVIPIVANNFMPINARVEKVSLYEFFPTRFIAEYNLQ</sequence>
<proteinExistence type="predicted"/>
<dbReference type="EMBL" id="JAESWA010000023">
    <property type="protein sequence ID" value="MBL4933285.1"/>
    <property type="molecule type" value="Genomic_DNA"/>
</dbReference>
<keyword evidence="1" id="KW-0436">Ligase</keyword>
<evidence type="ECO:0000313" key="1">
    <source>
        <dbReference type="EMBL" id="MBL4933285.1"/>
    </source>
</evidence>
<dbReference type="GO" id="GO:0016874">
    <property type="term" value="F:ligase activity"/>
    <property type="evidence" value="ECO:0007669"/>
    <property type="project" value="UniProtKB-KW"/>
</dbReference>
<evidence type="ECO:0000313" key="2">
    <source>
        <dbReference type="Proteomes" id="UP000623681"/>
    </source>
</evidence>
<organism evidence="1 2">
    <name type="scientific">Clostridium paridis</name>
    <dbReference type="NCBI Taxonomy" id="2803863"/>
    <lineage>
        <taxon>Bacteria</taxon>
        <taxon>Bacillati</taxon>
        <taxon>Bacillota</taxon>
        <taxon>Clostridia</taxon>
        <taxon>Eubacteriales</taxon>
        <taxon>Clostridiaceae</taxon>
        <taxon>Clostridium</taxon>
    </lineage>
</organism>
<dbReference type="RefSeq" id="WP_202768702.1">
    <property type="nucleotide sequence ID" value="NZ_JAESWA010000023.1"/>
</dbReference>
<dbReference type="InterPro" id="IPR009097">
    <property type="entry name" value="Cyclic_Pdiesterase"/>
</dbReference>
<dbReference type="Pfam" id="PF13563">
    <property type="entry name" value="2_5_RNA_ligase2"/>
    <property type="match status" value="1"/>
</dbReference>
<dbReference type="AlphaFoldDB" id="A0A937K673"/>
<reference evidence="1" key="1">
    <citation type="submission" date="2021-01" db="EMBL/GenBank/DDBJ databases">
        <title>Genome public.</title>
        <authorList>
            <person name="Liu C."/>
            <person name="Sun Q."/>
        </authorList>
    </citation>
    <scope>NUCLEOTIDE SEQUENCE</scope>
    <source>
        <strain evidence="1">YIM B02565</strain>
    </source>
</reference>
<gene>
    <name evidence="1" type="ORF">JK634_15830</name>
</gene>
<dbReference type="Proteomes" id="UP000623681">
    <property type="component" value="Unassembled WGS sequence"/>
</dbReference>
<accession>A0A937K673</accession>
<dbReference type="Gene3D" id="3.90.1140.10">
    <property type="entry name" value="Cyclic phosphodiesterase"/>
    <property type="match status" value="1"/>
</dbReference>
<name>A0A937K673_9CLOT</name>
<dbReference type="SUPFAM" id="SSF55144">
    <property type="entry name" value="LigT-like"/>
    <property type="match status" value="1"/>
</dbReference>
<keyword evidence="2" id="KW-1185">Reference proteome</keyword>